<evidence type="ECO:0000256" key="5">
    <source>
        <dbReference type="ARBA" id="ARBA00013198"/>
    </source>
</evidence>
<evidence type="ECO:0000313" key="10">
    <source>
        <dbReference type="Proteomes" id="UP001596036"/>
    </source>
</evidence>
<dbReference type="InterPro" id="IPR037171">
    <property type="entry name" value="NagB/RpiA_transferase-like"/>
</dbReference>
<dbReference type="Gene3D" id="3.40.50.1360">
    <property type="match status" value="1"/>
</dbReference>
<dbReference type="SUPFAM" id="SSF100950">
    <property type="entry name" value="NagB/RpiA/CoA transferase-like"/>
    <property type="match status" value="1"/>
</dbReference>
<evidence type="ECO:0000256" key="2">
    <source>
        <dbReference type="ARBA" id="ARBA00002681"/>
    </source>
</evidence>
<evidence type="ECO:0000313" key="9">
    <source>
        <dbReference type="EMBL" id="MFC5570339.1"/>
    </source>
</evidence>
<accession>A0ABW0SMZ4</accession>
<organism evidence="9 10">
    <name type="scientific">Lysobacter yangpyeongensis</name>
    <dbReference type="NCBI Taxonomy" id="346182"/>
    <lineage>
        <taxon>Bacteria</taxon>
        <taxon>Pseudomonadati</taxon>
        <taxon>Pseudomonadota</taxon>
        <taxon>Gammaproteobacteria</taxon>
        <taxon>Lysobacterales</taxon>
        <taxon>Lysobacteraceae</taxon>
        <taxon>Lysobacter</taxon>
    </lineage>
</organism>
<evidence type="ECO:0000256" key="7">
    <source>
        <dbReference type="RuleBase" id="RU365095"/>
    </source>
</evidence>
<dbReference type="RefSeq" id="WP_386754702.1">
    <property type="nucleotide sequence ID" value="NZ_JBHSNM010000002.1"/>
</dbReference>
<proteinExistence type="inferred from homology"/>
<dbReference type="NCBIfam" id="TIGR01198">
    <property type="entry name" value="pgl"/>
    <property type="match status" value="1"/>
</dbReference>
<evidence type="ECO:0000256" key="3">
    <source>
        <dbReference type="ARBA" id="ARBA00004961"/>
    </source>
</evidence>
<dbReference type="EMBL" id="JBHSNM010000002">
    <property type="protein sequence ID" value="MFC5570339.1"/>
    <property type="molecule type" value="Genomic_DNA"/>
</dbReference>
<evidence type="ECO:0000256" key="4">
    <source>
        <dbReference type="ARBA" id="ARBA00010662"/>
    </source>
</evidence>
<sequence>MAWIEHRYPDADALAAALAARLEDVLREATASRGHALLALAGGRTPLPAYRLLAARPLDWRKVVLMPTDERCVPHDHPACNLREMRAAFAGADGVRFASLTVDDGDPERSAVNAGTMLSQHAGAFDAVVLGMGKDAHTASLFPGAEGLAAALDPTGTTDACRIDPEPLPPEAPFPRITLTAARLLRARAVHLALTGADKHAVLRAAQAASDPLRYPVAAVLDAAARHTPGSVHIHWSE</sequence>
<dbReference type="InterPro" id="IPR006148">
    <property type="entry name" value="Glc/Gal-6P_isomerase"/>
</dbReference>
<dbReference type="Proteomes" id="UP001596036">
    <property type="component" value="Unassembled WGS sequence"/>
</dbReference>
<comment type="similarity">
    <text evidence="4 7">Belongs to the glucosamine/galactosamine-6-phosphate isomerase family. 6-phosphogluconolactonase subfamily.</text>
</comment>
<gene>
    <name evidence="7 9" type="primary">pgl</name>
    <name evidence="9" type="ORF">ACFPN1_09745</name>
</gene>
<evidence type="ECO:0000259" key="8">
    <source>
        <dbReference type="Pfam" id="PF01182"/>
    </source>
</evidence>
<keyword evidence="10" id="KW-1185">Reference proteome</keyword>
<evidence type="ECO:0000256" key="6">
    <source>
        <dbReference type="ARBA" id="ARBA00020337"/>
    </source>
</evidence>
<keyword evidence="7 9" id="KW-0378">Hydrolase</keyword>
<comment type="caution">
    <text evidence="9">The sequence shown here is derived from an EMBL/GenBank/DDBJ whole genome shotgun (WGS) entry which is preliminary data.</text>
</comment>
<comment type="pathway">
    <text evidence="3 7">Carbohydrate degradation; pentose phosphate pathway; D-ribulose 5-phosphate from D-glucose 6-phosphate (oxidative stage): step 2/3.</text>
</comment>
<dbReference type="EC" id="3.1.1.31" evidence="5 7"/>
<dbReference type="PANTHER" id="PTHR11054:SF0">
    <property type="entry name" value="6-PHOSPHOGLUCONOLACTONASE"/>
    <property type="match status" value="1"/>
</dbReference>
<name>A0ABW0SMZ4_9GAMM</name>
<feature type="domain" description="Glucosamine/galactosamine-6-phosphate isomerase" evidence="8">
    <location>
        <begin position="9"/>
        <end position="222"/>
    </location>
</feature>
<comment type="function">
    <text evidence="2 7">Hydrolysis of 6-phosphogluconolactone to 6-phosphogluconate.</text>
</comment>
<dbReference type="InterPro" id="IPR005900">
    <property type="entry name" value="6-phosphogluconolactonase_DevB"/>
</dbReference>
<dbReference type="GO" id="GO:0017057">
    <property type="term" value="F:6-phosphogluconolactonase activity"/>
    <property type="evidence" value="ECO:0007669"/>
    <property type="project" value="UniProtKB-EC"/>
</dbReference>
<dbReference type="InterPro" id="IPR039104">
    <property type="entry name" value="6PGL"/>
</dbReference>
<dbReference type="PANTHER" id="PTHR11054">
    <property type="entry name" value="6-PHOSPHOGLUCONOLACTONASE"/>
    <property type="match status" value="1"/>
</dbReference>
<dbReference type="Pfam" id="PF01182">
    <property type="entry name" value="Glucosamine_iso"/>
    <property type="match status" value="1"/>
</dbReference>
<comment type="catalytic activity">
    <reaction evidence="1 7">
        <text>6-phospho-D-glucono-1,5-lactone + H2O = 6-phospho-D-gluconate + H(+)</text>
        <dbReference type="Rhea" id="RHEA:12556"/>
        <dbReference type="ChEBI" id="CHEBI:15377"/>
        <dbReference type="ChEBI" id="CHEBI:15378"/>
        <dbReference type="ChEBI" id="CHEBI:57955"/>
        <dbReference type="ChEBI" id="CHEBI:58759"/>
        <dbReference type="EC" id="3.1.1.31"/>
    </reaction>
</comment>
<evidence type="ECO:0000256" key="1">
    <source>
        <dbReference type="ARBA" id="ARBA00000832"/>
    </source>
</evidence>
<protein>
    <recommendedName>
        <fullName evidence="6 7">6-phosphogluconolactonase</fullName>
        <shortName evidence="7">6PGL</shortName>
        <ecNumber evidence="5 7">3.1.1.31</ecNumber>
    </recommendedName>
</protein>
<dbReference type="CDD" id="cd01400">
    <property type="entry name" value="6PGL"/>
    <property type="match status" value="1"/>
</dbReference>
<reference evidence="10" key="1">
    <citation type="journal article" date="2019" name="Int. J. Syst. Evol. Microbiol.">
        <title>The Global Catalogue of Microorganisms (GCM) 10K type strain sequencing project: providing services to taxonomists for standard genome sequencing and annotation.</title>
        <authorList>
            <consortium name="The Broad Institute Genomics Platform"/>
            <consortium name="The Broad Institute Genome Sequencing Center for Infectious Disease"/>
            <person name="Wu L."/>
            <person name="Ma J."/>
        </authorList>
    </citation>
    <scope>NUCLEOTIDE SEQUENCE [LARGE SCALE GENOMIC DNA]</scope>
    <source>
        <strain evidence="10">KACC 11407</strain>
    </source>
</reference>